<dbReference type="Gene3D" id="2.60.120.590">
    <property type="entry name" value="Alpha-ketoglutarate-dependent dioxygenase AlkB-like"/>
    <property type="match status" value="1"/>
</dbReference>
<dbReference type="InterPro" id="IPR027450">
    <property type="entry name" value="AlkB-like"/>
</dbReference>
<dbReference type="GO" id="GO:0032451">
    <property type="term" value="F:demethylase activity"/>
    <property type="evidence" value="ECO:0007669"/>
    <property type="project" value="TreeGrafter"/>
</dbReference>
<dbReference type="PANTHER" id="PTHR12463:SF1">
    <property type="entry name" value="2-OXOGLUTARATE AND FE-DEPENDENT OXYGENASE FAMILY PROTEIN"/>
    <property type="match status" value="1"/>
</dbReference>
<dbReference type="PANTHER" id="PTHR12463">
    <property type="entry name" value="OXYGENASE-RELATED"/>
    <property type="match status" value="1"/>
</dbReference>
<dbReference type="InterPro" id="IPR032857">
    <property type="entry name" value="ALKBH4"/>
</dbReference>
<proteinExistence type="predicted"/>
<reference evidence="2" key="1">
    <citation type="journal article" date="2020" name="J. Eukaryot. Microbiol.">
        <title>De novo Sequencing, Assembly and Annotation of the Transcriptome for the Free-Living Testate Amoeba Arcella intermedia.</title>
        <authorList>
            <person name="Ribeiro G.M."/>
            <person name="Porfirio-Sousa A.L."/>
            <person name="Maurer-Alcala X.X."/>
            <person name="Katz L.A."/>
            <person name="Lahr D.J.G."/>
        </authorList>
    </citation>
    <scope>NUCLEOTIDE SEQUENCE</scope>
</reference>
<evidence type="ECO:0000313" key="2">
    <source>
        <dbReference type="EMBL" id="NDV37029.1"/>
    </source>
</evidence>
<dbReference type="InterPro" id="IPR037151">
    <property type="entry name" value="AlkB-like_sf"/>
</dbReference>
<accession>A0A6B2LIS5</accession>
<protein>
    <recommendedName>
        <fullName evidence="1">Alpha-ketoglutarate-dependent dioxygenase AlkB-like domain-containing protein</fullName>
    </recommendedName>
</protein>
<sequence length="192" mass="22616">MFLIYNFLSEQEETDLLAAIQDLKWDSNRAGTRRVQLYVPWHEHPKYVITPKTSSPPLPPKAVEMAKRIIEVGRGYFPKIDWDKYNIDQRLFCELQINEYGQNDALGFHKDNPIAYYDVIFGVSLLSHCWIHYQYLSQEVKVLIPRRSLYLLSGKARYQWKHGIPPQSLVDGDKRISLTMRRVNYTKNPSKQ</sequence>
<feature type="domain" description="Alpha-ketoglutarate-dependent dioxygenase AlkB-like" evidence="1">
    <location>
        <begin position="3"/>
        <end position="181"/>
    </location>
</feature>
<dbReference type="AlphaFoldDB" id="A0A6B2LIS5"/>
<dbReference type="SUPFAM" id="SSF51197">
    <property type="entry name" value="Clavaminate synthase-like"/>
    <property type="match status" value="1"/>
</dbReference>
<dbReference type="GO" id="GO:0070988">
    <property type="term" value="P:demethylation"/>
    <property type="evidence" value="ECO:0007669"/>
    <property type="project" value="InterPro"/>
</dbReference>
<organism evidence="2">
    <name type="scientific">Arcella intermedia</name>
    <dbReference type="NCBI Taxonomy" id="1963864"/>
    <lineage>
        <taxon>Eukaryota</taxon>
        <taxon>Amoebozoa</taxon>
        <taxon>Tubulinea</taxon>
        <taxon>Elardia</taxon>
        <taxon>Arcellinida</taxon>
        <taxon>Sphaerothecina</taxon>
        <taxon>Arcellidae</taxon>
        <taxon>Arcella</taxon>
    </lineage>
</organism>
<name>A0A6B2LIS5_9EUKA</name>
<evidence type="ECO:0000259" key="1">
    <source>
        <dbReference type="Pfam" id="PF13532"/>
    </source>
</evidence>
<dbReference type="Pfam" id="PF13532">
    <property type="entry name" value="2OG-FeII_Oxy_2"/>
    <property type="match status" value="1"/>
</dbReference>
<dbReference type="GO" id="GO:0016491">
    <property type="term" value="F:oxidoreductase activity"/>
    <property type="evidence" value="ECO:0007669"/>
    <property type="project" value="TreeGrafter"/>
</dbReference>
<dbReference type="EMBL" id="GIBP01008060">
    <property type="protein sequence ID" value="NDV37029.1"/>
    <property type="molecule type" value="Transcribed_RNA"/>
</dbReference>